<accession>G8QQK0</accession>
<reference evidence="3 4" key="1">
    <citation type="submission" date="2011-11" db="EMBL/GenBank/DDBJ databases">
        <title>Complete sequence of Spirochaeta sp. grapes.</title>
        <authorList>
            <consortium name="US DOE Joint Genome Institute"/>
            <person name="Lucas S."/>
            <person name="Han J."/>
            <person name="Lapidus A."/>
            <person name="Cheng J.-F."/>
            <person name="Goodwin L."/>
            <person name="Pitluck S."/>
            <person name="Peters L."/>
            <person name="Ovchinnikova G."/>
            <person name="Munk A.C."/>
            <person name="Detter J.C."/>
            <person name="Han C."/>
            <person name="Tapia R."/>
            <person name="Land M."/>
            <person name="Hauser L."/>
            <person name="Kyrpides N."/>
            <person name="Ivanova N."/>
            <person name="Pagani I."/>
            <person name="Ritalahtilisa K."/>
            <person name="Loeffler F."/>
            <person name="Woyke T."/>
        </authorList>
    </citation>
    <scope>NUCLEOTIDE SEQUENCE [LARGE SCALE GENOMIC DNA]</scope>
    <source>
        <strain evidence="4">ATCC BAA-1885 / DSM 22778 / Grapes</strain>
    </source>
</reference>
<evidence type="ECO:0000313" key="4">
    <source>
        <dbReference type="Proteomes" id="UP000005632"/>
    </source>
</evidence>
<dbReference type="Gene3D" id="1.20.58.2180">
    <property type="match status" value="1"/>
</dbReference>
<name>G8QQK0_SPHPG</name>
<dbReference type="AlphaFoldDB" id="G8QQK0"/>
<dbReference type="RefSeq" id="WP_014271769.1">
    <property type="nucleotide sequence ID" value="NC_016633.1"/>
</dbReference>
<dbReference type="InterPro" id="IPR002491">
    <property type="entry name" value="ABC_transptr_periplasmic_BD"/>
</dbReference>
<dbReference type="PANTHER" id="PTHR30535">
    <property type="entry name" value="VITAMIN B12-BINDING PROTEIN"/>
    <property type="match status" value="1"/>
</dbReference>
<dbReference type="GO" id="GO:0071281">
    <property type="term" value="P:cellular response to iron ion"/>
    <property type="evidence" value="ECO:0007669"/>
    <property type="project" value="TreeGrafter"/>
</dbReference>
<dbReference type="OrthoDB" id="368509at2"/>
<dbReference type="PANTHER" id="PTHR30535:SF34">
    <property type="entry name" value="MOLYBDATE-BINDING PROTEIN MOLA"/>
    <property type="match status" value="1"/>
</dbReference>
<keyword evidence="1" id="KW-0732">Signal</keyword>
<feature type="domain" description="Fe/B12 periplasmic-binding" evidence="2">
    <location>
        <begin position="51"/>
        <end position="325"/>
    </location>
</feature>
<dbReference type="EMBL" id="CP003155">
    <property type="protein sequence ID" value="AEV30930.1"/>
    <property type="molecule type" value="Genomic_DNA"/>
</dbReference>
<organism evidence="3 4">
    <name type="scientific">Sphaerochaeta pleomorpha (strain ATCC BAA-1885 / DSM 22778 / Grapes)</name>
    <dbReference type="NCBI Taxonomy" id="158190"/>
    <lineage>
        <taxon>Bacteria</taxon>
        <taxon>Pseudomonadati</taxon>
        <taxon>Spirochaetota</taxon>
        <taxon>Spirochaetia</taxon>
        <taxon>Spirochaetales</taxon>
        <taxon>Sphaerochaetaceae</taxon>
        <taxon>Sphaerochaeta</taxon>
    </lineage>
</organism>
<dbReference type="SUPFAM" id="SSF53807">
    <property type="entry name" value="Helical backbone' metal receptor"/>
    <property type="match status" value="1"/>
</dbReference>
<protein>
    <submittedName>
        <fullName evidence="3">ABC-type Fe3+-hydroxamate transport system, periplasmic component</fullName>
    </submittedName>
</protein>
<sequence length="365" mass="41106">MKKKILFILLVLLPVLLFSQGNAEKEMQDSGFYTATDANGRTVTLEEKPYRVIIAGKAGNMSANALFLFPEVEAMDLTLPITDQGLGDFFSLIRPSLDEKPRISQNASAEEIAAQNPQIVLTKTANYEKIGKKLDQLRIPNFTMNLESYEDWKTEITQLGKLLKNTTRAQQILSLFQERLDSITNTVSSLAPENKLKVLILQGVTTDNASSFKIAPDSWMQTWMAENVGGVPVWKGANTASNGWSTVSFEQIAAWNPDKIYIVSYKTPTETYVNEIYSSPIWANLKAVKNHNVEETPSDMMNYIQPVATWILGMQWMAQDLYPELFASVDMEEEITSFYREFYGLTDQKVLDTLLSAYKTSISLN</sequence>
<dbReference type="Pfam" id="PF01497">
    <property type="entry name" value="Peripla_BP_2"/>
    <property type="match status" value="1"/>
</dbReference>
<evidence type="ECO:0000256" key="1">
    <source>
        <dbReference type="SAM" id="SignalP"/>
    </source>
</evidence>
<proteinExistence type="predicted"/>
<dbReference type="InterPro" id="IPR050902">
    <property type="entry name" value="ABC_Transporter_SBP"/>
</dbReference>
<keyword evidence="4" id="KW-1185">Reference proteome</keyword>
<evidence type="ECO:0000259" key="2">
    <source>
        <dbReference type="PROSITE" id="PS50983"/>
    </source>
</evidence>
<evidence type="ECO:0000313" key="3">
    <source>
        <dbReference type="EMBL" id="AEV30930.1"/>
    </source>
</evidence>
<dbReference type="eggNOG" id="COG0614">
    <property type="taxonomic scope" value="Bacteria"/>
</dbReference>
<dbReference type="Proteomes" id="UP000005632">
    <property type="component" value="Chromosome"/>
</dbReference>
<dbReference type="KEGG" id="sgp:SpiGrapes_3185"/>
<gene>
    <name evidence="3" type="ordered locus">SpiGrapes_3185</name>
</gene>
<dbReference type="Gene3D" id="3.40.50.1980">
    <property type="entry name" value="Nitrogenase molybdenum iron protein domain"/>
    <property type="match status" value="2"/>
</dbReference>
<dbReference type="HOGENOM" id="CLU_038034_13_3_12"/>
<feature type="chain" id="PRO_5003514937" evidence="1">
    <location>
        <begin position="24"/>
        <end position="365"/>
    </location>
</feature>
<dbReference type="PROSITE" id="PS50983">
    <property type="entry name" value="FE_B12_PBP"/>
    <property type="match status" value="1"/>
</dbReference>
<dbReference type="STRING" id="158190.SpiGrapes_3185"/>
<feature type="signal peptide" evidence="1">
    <location>
        <begin position="1"/>
        <end position="23"/>
    </location>
</feature>